<dbReference type="GO" id="GO:0008233">
    <property type="term" value="F:peptidase activity"/>
    <property type="evidence" value="ECO:0007669"/>
    <property type="project" value="UniProtKB-KW"/>
</dbReference>
<comment type="subunit">
    <text evidence="14">Homohexamer.</text>
</comment>
<feature type="transmembrane region" description="Helical" evidence="14">
    <location>
        <begin position="111"/>
        <end position="133"/>
    </location>
</feature>
<dbReference type="InterPro" id="IPR041569">
    <property type="entry name" value="AAA_lid_3"/>
</dbReference>
<evidence type="ECO:0000256" key="15">
    <source>
        <dbReference type="RuleBase" id="RU003651"/>
    </source>
</evidence>
<evidence type="ECO:0000256" key="12">
    <source>
        <dbReference type="ARBA" id="ARBA00023049"/>
    </source>
</evidence>
<dbReference type="InterPro" id="IPR027417">
    <property type="entry name" value="P-loop_NTPase"/>
</dbReference>
<feature type="domain" description="AAA+ ATPase" evidence="17">
    <location>
        <begin position="196"/>
        <end position="335"/>
    </location>
</feature>
<dbReference type="InterPro" id="IPR003959">
    <property type="entry name" value="ATPase_AAA_core"/>
</dbReference>
<dbReference type="InterPro" id="IPR011546">
    <property type="entry name" value="Pept_M41_FtsH_extracell"/>
</dbReference>
<evidence type="ECO:0000256" key="3">
    <source>
        <dbReference type="ARBA" id="ARBA00022475"/>
    </source>
</evidence>
<evidence type="ECO:0000256" key="9">
    <source>
        <dbReference type="ARBA" id="ARBA00022833"/>
    </source>
</evidence>
<keyword evidence="7 14" id="KW-0547">Nucleotide-binding</keyword>
<evidence type="ECO:0000256" key="10">
    <source>
        <dbReference type="ARBA" id="ARBA00022840"/>
    </source>
</evidence>
<accession>A0ABY1LIZ8</accession>
<keyword evidence="10 14" id="KW-0067">ATP-binding</keyword>
<comment type="similarity">
    <text evidence="15">Belongs to the AAA ATPase family.</text>
</comment>
<dbReference type="InterPro" id="IPR003593">
    <property type="entry name" value="AAA+_ATPase"/>
</dbReference>
<comment type="caution">
    <text evidence="18">The sequence shown here is derived from an EMBL/GenBank/DDBJ whole genome shotgun (WGS) entry which is preliminary data.</text>
</comment>
<evidence type="ECO:0000256" key="16">
    <source>
        <dbReference type="SAM" id="MobiDB-lite"/>
    </source>
</evidence>
<keyword evidence="9 14" id="KW-0862">Zinc</keyword>
<dbReference type="PANTHER" id="PTHR23076:SF97">
    <property type="entry name" value="ATP-DEPENDENT ZINC METALLOPROTEASE YME1L1"/>
    <property type="match status" value="1"/>
</dbReference>
<evidence type="ECO:0000313" key="19">
    <source>
        <dbReference type="Proteomes" id="UP000190827"/>
    </source>
</evidence>
<reference evidence="18 19" key="1">
    <citation type="submission" date="2017-02" db="EMBL/GenBank/DDBJ databases">
        <authorList>
            <person name="Varghese N."/>
            <person name="Submissions S."/>
        </authorList>
    </citation>
    <scope>NUCLEOTIDE SEQUENCE [LARGE SCALE GENOMIC DNA]</scope>
    <source>
        <strain evidence="18 19">VKM Ac-1787</strain>
    </source>
</reference>
<dbReference type="GO" id="GO:0006508">
    <property type="term" value="P:proteolysis"/>
    <property type="evidence" value="ECO:0007669"/>
    <property type="project" value="UniProtKB-KW"/>
</dbReference>
<feature type="region of interest" description="Disordered" evidence="16">
    <location>
        <begin position="614"/>
        <end position="672"/>
    </location>
</feature>
<evidence type="ECO:0000313" key="18">
    <source>
        <dbReference type="EMBL" id="SKC47051.1"/>
    </source>
</evidence>
<comment type="subcellular location">
    <subcellularLocation>
        <location evidence="14">Cell membrane</location>
        <topology evidence="14">Multi-pass membrane protein</topology>
        <orientation evidence="14">Cytoplasmic side</orientation>
    </subcellularLocation>
    <subcellularLocation>
        <location evidence="1">Membrane</location>
    </subcellularLocation>
</comment>
<dbReference type="Proteomes" id="UP000190827">
    <property type="component" value="Unassembled WGS sequence"/>
</dbReference>
<feature type="active site" evidence="14">
    <location>
        <position position="427"/>
    </location>
</feature>
<keyword evidence="3 14" id="KW-1003">Cell membrane</keyword>
<dbReference type="PANTHER" id="PTHR23076">
    <property type="entry name" value="METALLOPROTEASE M41 FTSH"/>
    <property type="match status" value="1"/>
</dbReference>
<proteinExistence type="inferred from homology"/>
<evidence type="ECO:0000256" key="1">
    <source>
        <dbReference type="ARBA" id="ARBA00004370"/>
    </source>
</evidence>
<dbReference type="InterPro" id="IPR003960">
    <property type="entry name" value="ATPase_AAA_CS"/>
</dbReference>
<evidence type="ECO:0000256" key="5">
    <source>
        <dbReference type="ARBA" id="ARBA00022692"/>
    </source>
</evidence>
<dbReference type="NCBIfam" id="TIGR01241">
    <property type="entry name" value="FtsH_fam"/>
    <property type="match status" value="1"/>
</dbReference>
<feature type="compositionally biased region" description="Low complexity" evidence="16">
    <location>
        <begin position="623"/>
        <end position="633"/>
    </location>
</feature>
<comment type="similarity">
    <text evidence="2 14">In the C-terminal section; belongs to the peptidase M41 family.</text>
</comment>
<dbReference type="Gene3D" id="3.40.50.300">
    <property type="entry name" value="P-loop containing nucleotide triphosphate hydrolases"/>
    <property type="match status" value="1"/>
</dbReference>
<dbReference type="InterPro" id="IPR005936">
    <property type="entry name" value="FtsH"/>
</dbReference>
<feature type="binding site" evidence="14">
    <location>
        <begin position="204"/>
        <end position="211"/>
    </location>
    <ligand>
        <name>ATP</name>
        <dbReference type="ChEBI" id="CHEBI:30616"/>
    </ligand>
</feature>
<dbReference type="RefSeq" id="WP_079705154.1">
    <property type="nucleotide sequence ID" value="NZ_CAKKLQ010000006.1"/>
</dbReference>
<name>A0ABY1LIZ8_9MICO</name>
<keyword evidence="12 14" id="KW-0482">Metalloprotease</keyword>
<dbReference type="HAMAP" id="MF_01458">
    <property type="entry name" value="FtsH"/>
    <property type="match status" value="1"/>
</dbReference>
<sequence length="672" mass="72606">MNVKRLFKGPIPYLIIAALVFWIGISLMSMNGFREVSTQEGLAFLEKGQVKEAVITDGDQRVDLTLTKADDEFGKQVQFYYVGARAADVVEAVDAADPSGGYNDKVPQPSWLLSMLGLLLPLLLIGVFFWLMLSGMQGGGNKVMQFGKSKAKLVSKESPKVTFDDVAGADEAIEELEEIKDFLKEPAKFQAVGARIPKGVLLYGPPGTGKTLLARAVAGEAGVPFYSISGSDFVEMFVGVGASRVRDLFQQAKENSPAIIFVDEIDAVGRHRGAGMGGGHDEREQTLNQLLVEMDGFDVKTNVILIAATNRPDILDPALLRPGRFDRQIGVDAPDLAGRKKILEVHGKGKPLAASVDLEVVARKSPGFTGADLANVLNEAALLTARSNAQLIDNRALDEAIDRVIAGPQRRTRVMREQEKLITAYHEGGHALAAAAMNNTDPVTKVTILPRGRALGYTMVLPLEDKYSVTRNELLDQLAYAMGGRVAEELVFHDPTTGASNDIEKATGIARKMVTEYGMTTDVGAVKLGQSSGEMFLGRDMGHQRDYSEEIAQRVDAQVRELIEAAHDEAWQVITTNRAVLDRLAAELMEKETLDHNQLAEIFKDVKKLPPRPVWLSSKKRPVGSGSAVGSASFTAPIDSGAADGGVSSEPEPEAPVKPKRTRATKPRPATA</sequence>
<evidence type="ECO:0000256" key="2">
    <source>
        <dbReference type="ARBA" id="ARBA00010044"/>
    </source>
</evidence>
<keyword evidence="8 14" id="KW-0378">Hydrolase</keyword>
<evidence type="ECO:0000256" key="7">
    <source>
        <dbReference type="ARBA" id="ARBA00022741"/>
    </source>
</evidence>
<feature type="transmembrane region" description="Helical" evidence="14">
    <location>
        <begin position="12"/>
        <end position="30"/>
    </location>
</feature>
<keyword evidence="6 14" id="KW-0479">Metal-binding</keyword>
<dbReference type="Pfam" id="PF06480">
    <property type="entry name" value="FtsH_ext"/>
    <property type="match status" value="1"/>
</dbReference>
<dbReference type="Pfam" id="PF01434">
    <property type="entry name" value="Peptidase_M41"/>
    <property type="match status" value="1"/>
</dbReference>
<keyword evidence="4 14" id="KW-0645">Protease</keyword>
<keyword evidence="11 14" id="KW-1133">Transmembrane helix</keyword>
<protein>
    <recommendedName>
        <fullName evidence="14">ATP-dependent zinc metalloprotease FtsH</fullName>
        <ecNumber evidence="14">3.4.24.-</ecNumber>
    </recommendedName>
</protein>
<dbReference type="InterPro" id="IPR000642">
    <property type="entry name" value="Peptidase_M41"/>
</dbReference>
<dbReference type="InterPro" id="IPR037219">
    <property type="entry name" value="Peptidase_M41-like"/>
</dbReference>
<evidence type="ECO:0000256" key="14">
    <source>
        <dbReference type="HAMAP-Rule" id="MF_01458"/>
    </source>
</evidence>
<feature type="binding site" evidence="14">
    <location>
        <position position="502"/>
    </location>
    <ligand>
        <name>Zn(2+)</name>
        <dbReference type="ChEBI" id="CHEBI:29105"/>
        <note>catalytic</note>
    </ligand>
</feature>
<dbReference type="Pfam" id="PF00004">
    <property type="entry name" value="AAA"/>
    <property type="match status" value="1"/>
</dbReference>
<evidence type="ECO:0000259" key="17">
    <source>
        <dbReference type="SMART" id="SM00382"/>
    </source>
</evidence>
<evidence type="ECO:0000256" key="4">
    <source>
        <dbReference type="ARBA" id="ARBA00022670"/>
    </source>
</evidence>
<evidence type="ECO:0000256" key="6">
    <source>
        <dbReference type="ARBA" id="ARBA00022723"/>
    </source>
</evidence>
<feature type="binding site" evidence="14">
    <location>
        <position position="430"/>
    </location>
    <ligand>
        <name>Zn(2+)</name>
        <dbReference type="ChEBI" id="CHEBI:29105"/>
        <note>catalytic</note>
    </ligand>
</feature>
<dbReference type="Gene3D" id="1.20.58.760">
    <property type="entry name" value="Peptidase M41"/>
    <property type="match status" value="1"/>
</dbReference>
<comment type="cofactor">
    <cofactor evidence="14">
        <name>Zn(2+)</name>
        <dbReference type="ChEBI" id="CHEBI:29105"/>
    </cofactor>
    <text evidence="14">Binds 1 zinc ion per subunit.</text>
</comment>
<dbReference type="CDD" id="cd19501">
    <property type="entry name" value="RecA-like_FtsH"/>
    <property type="match status" value="1"/>
</dbReference>
<keyword evidence="19" id="KW-1185">Reference proteome</keyword>
<evidence type="ECO:0000256" key="11">
    <source>
        <dbReference type="ARBA" id="ARBA00022989"/>
    </source>
</evidence>
<keyword evidence="13 14" id="KW-0472">Membrane</keyword>
<keyword evidence="5 14" id="KW-0812">Transmembrane</keyword>
<dbReference type="SUPFAM" id="SSF52540">
    <property type="entry name" value="P-loop containing nucleoside triphosphate hydrolases"/>
    <property type="match status" value="1"/>
</dbReference>
<comment type="similarity">
    <text evidence="14">In the central section; belongs to the AAA ATPase family.</text>
</comment>
<dbReference type="Gene3D" id="1.10.8.60">
    <property type="match status" value="1"/>
</dbReference>
<dbReference type="Pfam" id="PF17862">
    <property type="entry name" value="AAA_lid_3"/>
    <property type="match status" value="1"/>
</dbReference>
<comment type="function">
    <text evidence="14">Acts as a processive, ATP-dependent zinc metallopeptidase for both cytoplasmic and membrane proteins. Plays a role in the quality control of integral membrane proteins.</text>
</comment>
<evidence type="ECO:0000256" key="8">
    <source>
        <dbReference type="ARBA" id="ARBA00022801"/>
    </source>
</evidence>
<dbReference type="EC" id="3.4.24.-" evidence="14"/>
<gene>
    <name evidence="14" type="primary">ftsH</name>
    <name evidence="18" type="ORF">SAMN06295973_1225</name>
</gene>
<dbReference type="PROSITE" id="PS00674">
    <property type="entry name" value="AAA"/>
    <property type="match status" value="1"/>
</dbReference>
<dbReference type="EMBL" id="FUZO01000001">
    <property type="protein sequence ID" value="SKC47051.1"/>
    <property type="molecule type" value="Genomic_DNA"/>
</dbReference>
<feature type="binding site" evidence="14">
    <location>
        <position position="426"/>
    </location>
    <ligand>
        <name>Zn(2+)</name>
        <dbReference type="ChEBI" id="CHEBI:29105"/>
        <note>catalytic</note>
    </ligand>
</feature>
<organism evidence="18 19">
    <name type="scientific">Plantibacter cousiniae</name>
    <name type="common">nom. nud.</name>
    <dbReference type="NCBI Taxonomy" id="199709"/>
    <lineage>
        <taxon>Bacteria</taxon>
        <taxon>Bacillati</taxon>
        <taxon>Actinomycetota</taxon>
        <taxon>Actinomycetes</taxon>
        <taxon>Micrococcales</taxon>
        <taxon>Microbacteriaceae</taxon>
        <taxon>Plantibacter</taxon>
    </lineage>
</organism>
<evidence type="ECO:0000256" key="13">
    <source>
        <dbReference type="ARBA" id="ARBA00023136"/>
    </source>
</evidence>
<dbReference type="SMART" id="SM00382">
    <property type="entry name" value="AAA"/>
    <property type="match status" value="1"/>
</dbReference>
<dbReference type="SUPFAM" id="SSF140990">
    <property type="entry name" value="FtsH protease domain-like"/>
    <property type="match status" value="1"/>
</dbReference>